<accession>A0A521FS74</accession>
<organism evidence="1 2">
    <name type="scientific">Paracoccus laeviglucosivorans</name>
    <dbReference type="NCBI Taxonomy" id="1197861"/>
    <lineage>
        <taxon>Bacteria</taxon>
        <taxon>Pseudomonadati</taxon>
        <taxon>Pseudomonadota</taxon>
        <taxon>Alphaproteobacteria</taxon>
        <taxon>Rhodobacterales</taxon>
        <taxon>Paracoccaceae</taxon>
        <taxon>Paracoccus</taxon>
    </lineage>
</organism>
<sequence>MTPKLISARWAGGIPSGYVQERLEFWIELA</sequence>
<name>A0A521FS74_9RHOB</name>
<dbReference type="EMBL" id="FXTK01000033">
    <property type="protein sequence ID" value="SMO98331.1"/>
    <property type="molecule type" value="Genomic_DNA"/>
</dbReference>
<reference evidence="1 2" key="1">
    <citation type="submission" date="2017-05" db="EMBL/GenBank/DDBJ databases">
        <authorList>
            <person name="Varghese N."/>
            <person name="Submissions S."/>
        </authorList>
    </citation>
    <scope>NUCLEOTIDE SEQUENCE [LARGE SCALE GENOMIC DNA]</scope>
    <source>
        <strain evidence="1 2">DSM 100094</strain>
    </source>
</reference>
<evidence type="ECO:0000313" key="2">
    <source>
        <dbReference type="Proteomes" id="UP000319014"/>
    </source>
</evidence>
<dbReference type="AlphaFoldDB" id="A0A521FS74"/>
<proteinExistence type="predicted"/>
<keyword evidence="2" id="KW-1185">Reference proteome</keyword>
<gene>
    <name evidence="1" type="ORF">SAMN06265221_13317</name>
</gene>
<evidence type="ECO:0000313" key="1">
    <source>
        <dbReference type="EMBL" id="SMO98331.1"/>
    </source>
</evidence>
<dbReference type="Proteomes" id="UP000319014">
    <property type="component" value="Unassembled WGS sequence"/>
</dbReference>
<protein>
    <submittedName>
        <fullName evidence="1">Uncharacterized protein</fullName>
    </submittedName>
</protein>